<accession>S2DJH2</accession>
<proteinExistence type="predicted"/>
<dbReference type="AlphaFoldDB" id="S2DJH2"/>
<reference evidence="1 2" key="1">
    <citation type="journal article" date="2013" name="Genome Announc.">
        <title>Draft Genome Sequence of Indibacter alkaliphilus Strain LW1T, Isolated from Lonar Lake, a Haloalkaline Lake in the Buldana District of Maharashtra, India.</title>
        <authorList>
            <person name="Singh A."/>
            <person name="Kumar Jangir P."/>
            <person name="Sharma R."/>
            <person name="Singh A."/>
            <person name="Kumar Pinnaka A."/>
            <person name="Shivaji S."/>
        </authorList>
    </citation>
    <scope>NUCLEOTIDE SEQUENCE [LARGE SCALE GENOMIC DNA]</scope>
    <source>
        <strain evidence="2">CCUG 57479 / KCTC 22604 / LW1</strain>
    </source>
</reference>
<sequence>MGSKKVFRFIDLLILHSKIIKKMGGKIKSPANAGLQF</sequence>
<organism evidence="1 2">
    <name type="scientific">Indibacter alkaliphilus (strain CCUG 57479 / KCTC 22604 / LW1)</name>
    <dbReference type="NCBI Taxonomy" id="1189612"/>
    <lineage>
        <taxon>Bacteria</taxon>
        <taxon>Pseudomonadati</taxon>
        <taxon>Bacteroidota</taxon>
        <taxon>Cytophagia</taxon>
        <taxon>Cytophagales</taxon>
        <taxon>Cyclobacteriaceae</taxon>
    </lineage>
</organism>
<dbReference type="Proteomes" id="UP000006073">
    <property type="component" value="Unassembled WGS sequence"/>
</dbReference>
<keyword evidence="2" id="KW-1185">Reference proteome</keyword>
<comment type="caution">
    <text evidence="1">The sequence shown here is derived from an EMBL/GenBank/DDBJ whole genome shotgun (WGS) entry which is preliminary data.</text>
</comment>
<evidence type="ECO:0000313" key="1">
    <source>
        <dbReference type="EMBL" id="EOZ92116.1"/>
    </source>
</evidence>
<name>S2DJH2_INDAL</name>
<dbReference type="EMBL" id="ALWO02000052">
    <property type="protein sequence ID" value="EOZ92116.1"/>
    <property type="molecule type" value="Genomic_DNA"/>
</dbReference>
<evidence type="ECO:0000313" key="2">
    <source>
        <dbReference type="Proteomes" id="UP000006073"/>
    </source>
</evidence>
<protein>
    <submittedName>
        <fullName evidence="1">Uncharacterized protein</fullName>
    </submittedName>
</protein>
<gene>
    <name evidence="1" type="ORF">A33Q_4209</name>
</gene>